<evidence type="ECO:0000259" key="11">
    <source>
        <dbReference type="Pfam" id="PF16916"/>
    </source>
</evidence>
<dbReference type="InterPro" id="IPR027470">
    <property type="entry name" value="Cation_efflux_CTD"/>
</dbReference>
<dbReference type="SUPFAM" id="SSF160240">
    <property type="entry name" value="Cation efflux protein cytoplasmic domain-like"/>
    <property type="match status" value="1"/>
</dbReference>
<evidence type="ECO:0000259" key="10">
    <source>
        <dbReference type="Pfam" id="PF01545"/>
    </source>
</evidence>
<dbReference type="GO" id="GO:0008324">
    <property type="term" value="F:monoatomic cation transmembrane transporter activity"/>
    <property type="evidence" value="ECO:0007669"/>
    <property type="project" value="InterPro"/>
</dbReference>
<protein>
    <recommendedName>
        <fullName evidence="14">Cation efflux protein cytoplasmic domain-containing protein</fullName>
    </recommendedName>
</protein>
<keyword evidence="5 9" id="KW-1133">Transmembrane helix</keyword>
<reference evidence="12" key="1">
    <citation type="journal article" date="2019" name="Plant J.">
        <title>Chlorella vulgaris genome assembly and annotation reveals the molecular basis for metabolic acclimation to high light conditions.</title>
        <authorList>
            <person name="Cecchin M."/>
            <person name="Marcolungo L."/>
            <person name="Rossato M."/>
            <person name="Girolomoni L."/>
            <person name="Cosentino E."/>
            <person name="Cuine S."/>
            <person name="Li-Beisson Y."/>
            <person name="Delledonne M."/>
            <person name="Ballottari M."/>
        </authorList>
    </citation>
    <scope>NUCLEOTIDE SEQUENCE</scope>
    <source>
        <strain evidence="12">211/11P</strain>
    </source>
</reference>
<evidence type="ECO:0008006" key="14">
    <source>
        <dbReference type="Google" id="ProtNLM"/>
    </source>
</evidence>
<dbReference type="InterPro" id="IPR050291">
    <property type="entry name" value="CDF_Transporter"/>
</dbReference>
<dbReference type="SUPFAM" id="SSF161111">
    <property type="entry name" value="Cation efflux protein transmembrane domain-like"/>
    <property type="match status" value="1"/>
</dbReference>
<dbReference type="FunFam" id="3.30.70.1350:FF:000001">
    <property type="entry name" value="Metal tolerance protein 11"/>
    <property type="match status" value="1"/>
</dbReference>
<dbReference type="Pfam" id="PF01545">
    <property type="entry name" value="Cation_efflux"/>
    <property type="match status" value="1"/>
</dbReference>
<feature type="transmembrane region" description="Helical" evidence="9">
    <location>
        <begin position="129"/>
        <end position="150"/>
    </location>
</feature>
<keyword evidence="4 9" id="KW-0812">Transmembrane</keyword>
<dbReference type="OrthoDB" id="78296at2759"/>
<evidence type="ECO:0000256" key="2">
    <source>
        <dbReference type="ARBA" id="ARBA00008873"/>
    </source>
</evidence>
<feature type="domain" description="Cation efflux protein cytoplasmic" evidence="11">
    <location>
        <begin position="316"/>
        <end position="376"/>
    </location>
</feature>
<evidence type="ECO:0000313" key="13">
    <source>
        <dbReference type="Proteomes" id="UP001055712"/>
    </source>
</evidence>
<evidence type="ECO:0000256" key="1">
    <source>
        <dbReference type="ARBA" id="ARBA00004127"/>
    </source>
</evidence>
<keyword evidence="7 9" id="KW-0472">Membrane</keyword>
<comment type="caution">
    <text evidence="12">The sequence shown here is derived from an EMBL/GenBank/DDBJ whole genome shotgun (WGS) entry which is preliminary data.</text>
</comment>
<dbReference type="EMBL" id="SIDB01000011">
    <property type="protein sequence ID" value="KAI3426311.1"/>
    <property type="molecule type" value="Genomic_DNA"/>
</dbReference>
<evidence type="ECO:0000256" key="7">
    <source>
        <dbReference type="ARBA" id="ARBA00023136"/>
    </source>
</evidence>
<proteinExistence type="inferred from homology"/>
<evidence type="ECO:0000256" key="9">
    <source>
        <dbReference type="SAM" id="Phobius"/>
    </source>
</evidence>
<dbReference type="Proteomes" id="UP001055712">
    <property type="component" value="Unassembled WGS sequence"/>
</dbReference>
<evidence type="ECO:0000256" key="6">
    <source>
        <dbReference type="ARBA" id="ARBA00023065"/>
    </source>
</evidence>
<reference evidence="12" key="2">
    <citation type="submission" date="2020-11" db="EMBL/GenBank/DDBJ databases">
        <authorList>
            <person name="Cecchin M."/>
            <person name="Marcolungo L."/>
            <person name="Rossato M."/>
            <person name="Girolomoni L."/>
            <person name="Cosentino E."/>
            <person name="Cuine S."/>
            <person name="Li-Beisson Y."/>
            <person name="Delledonne M."/>
            <person name="Ballottari M."/>
        </authorList>
    </citation>
    <scope>NUCLEOTIDE SEQUENCE</scope>
    <source>
        <strain evidence="12">211/11P</strain>
        <tissue evidence="12">Whole cell</tissue>
    </source>
</reference>
<feature type="transmembrane region" description="Helical" evidence="9">
    <location>
        <begin position="102"/>
        <end position="123"/>
    </location>
</feature>
<dbReference type="GO" id="GO:0016020">
    <property type="term" value="C:membrane"/>
    <property type="evidence" value="ECO:0007669"/>
    <property type="project" value="InterPro"/>
</dbReference>
<dbReference type="NCBIfam" id="TIGR01297">
    <property type="entry name" value="CDF"/>
    <property type="match status" value="1"/>
</dbReference>
<feature type="transmembrane region" description="Helical" evidence="9">
    <location>
        <begin position="204"/>
        <end position="227"/>
    </location>
</feature>
<keyword evidence="13" id="KW-1185">Reference proteome</keyword>
<sequence length="384" mass="41847">MSAPGHTVTEDGDLEAGFDELAPLSPNDSDWDAINSQLVGHKKSGPELETLLSGTSSSRRPAVQRFYAQQNDLIDAFMETQHIHRGVFTNDRTVEDAQAQKALNLSFAANVVLLAVRLGIALVSGSLSLLIATLDAVLDVISSAMLYWTSRASKKANKYLYPVGQERMEPLGIIVFSVIMATACISVLAESIKALINPPAQTDIPMLWVVVGGTVGVVLMKLALFLYCRGSLNPAVRAFALDHLNDVLVNGIGLGGALLGAKVATYWDPVIAISLSCWVVWSWGGQAREHILNLVGRSAPPELLQKLTFLAYHHDLRVRYIDTVRAYTFGSTFIAEVDIVLPADMSLREAHDIGESLQMKFEMLPEVARAFVHLDHEATHAPEH</sequence>
<keyword evidence="3" id="KW-0813">Transport</keyword>
<feature type="transmembrane region" description="Helical" evidence="9">
    <location>
        <begin position="171"/>
        <end position="192"/>
    </location>
</feature>
<dbReference type="InterPro" id="IPR036837">
    <property type="entry name" value="Cation_efflux_CTD_sf"/>
</dbReference>
<evidence type="ECO:0000256" key="5">
    <source>
        <dbReference type="ARBA" id="ARBA00022989"/>
    </source>
</evidence>
<comment type="subcellular location">
    <subcellularLocation>
        <location evidence="1">Endomembrane system</location>
        <topology evidence="1">Multi-pass membrane protein</topology>
    </subcellularLocation>
</comment>
<organism evidence="12 13">
    <name type="scientific">Chlorella vulgaris</name>
    <name type="common">Green alga</name>
    <dbReference type="NCBI Taxonomy" id="3077"/>
    <lineage>
        <taxon>Eukaryota</taxon>
        <taxon>Viridiplantae</taxon>
        <taxon>Chlorophyta</taxon>
        <taxon>core chlorophytes</taxon>
        <taxon>Trebouxiophyceae</taxon>
        <taxon>Chlorellales</taxon>
        <taxon>Chlorellaceae</taxon>
        <taxon>Chlorella clade</taxon>
        <taxon>Chlorella</taxon>
    </lineage>
</organism>
<dbReference type="Pfam" id="PF16916">
    <property type="entry name" value="ZT_dimer"/>
    <property type="match status" value="1"/>
</dbReference>
<comment type="similarity">
    <text evidence="2">Belongs to the cation diffusion facilitator (CDF) transporter (TC 2.A.4) family. SLC30A subfamily.</text>
</comment>
<evidence type="ECO:0000256" key="8">
    <source>
        <dbReference type="SAM" id="MobiDB-lite"/>
    </source>
</evidence>
<dbReference type="Gene3D" id="3.30.70.1350">
    <property type="entry name" value="Cation efflux protein, cytoplasmic domain"/>
    <property type="match status" value="1"/>
</dbReference>
<gene>
    <name evidence="12" type="ORF">D9Q98_008684</name>
</gene>
<dbReference type="Gene3D" id="1.20.1510.10">
    <property type="entry name" value="Cation efflux protein transmembrane domain"/>
    <property type="match status" value="1"/>
</dbReference>
<dbReference type="InterPro" id="IPR058533">
    <property type="entry name" value="Cation_efflux_TM"/>
</dbReference>
<dbReference type="AlphaFoldDB" id="A0A9D4TIF2"/>
<dbReference type="FunFam" id="1.20.1510.10:FF:000005">
    <property type="entry name" value="Putative Cation diffusion facilitator 1"/>
    <property type="match status" value="1"/>
</dbReference>
<evidence type="ECO:0000313" key="12">
    <source>
        <dbReference type="EMBL" id="KAI3426311.1"/>
    </source>
</evidence>
<evidence type="ECO:0000256" key="3">
    <source>
        <dbReference type="ARBA" id="ARBA00022448"/>
    </source>
</evidence>
<dbReference type="InterPro" id="IPR002524">
    <property type="entry name" value="Cation_efflux"/>
</dbReference>
<accession>A0A9D4TIF2</accession>
<evidence type="ECO:0000256" key="4">
    <source>
        <dbReference type="ARBA" id="ARBA00022692"/>
    </source>
</evidence>
<name>A0A9D4TIF2_CHLVU</name>
<feature type="domain" description="Cation efflux protein transmembrane" evidence="10">
    <location>
        <begin position="105"/>
        <end position="294"/>
    </location>
</feature>
<dbReference type="PANTHER" id="PTHR43840">
    <property type="entry name" value="MITOCHONDRIAL METAL TRANSPORTER 1-RELATED"/>
    <property type="match status" value="1"/>
</dbReference>
<dbReference type="InterPro" id="IPR027469">
    <property type="entry name" value="Cation_efflux_TMD_sf"/>
</dbReference>
<dbReference type="GO" id="GO:0012505">
    <property type="term" value="C:endomembrane system"/>
    <property type="evidence" value="ECO:0007669"/>
    <property type="project" value="UniProtKB-SubCell"/>
</dbReference>
<keyword evidence="6" id="KW-0406">Ion transport</keyword>
<feature type="region of interest" description="Disordered" evidence="8">
    <location>
        <begin position="1"/>
        <end position="22"/>
    </location>
</feature>
<dbReference type="PANTHER" id="PTHR43840:SF13">
    <property type="entry name" value="CATION EFFLUX PROTEIN CYTOPLASMIC DOMAIN-CONTAINING PROTEIN"/>
    <property type="match status" value="1"/>
</dbReference>